<dbReference type="KEGG" id="vpy:HZI73_08775"/>
<evidence type="ECO:0000313" key="3">
    <source>
        <dbReference type="Proteomes" id="UP000683246"/>
    </source>
</evidence>
<dbReference type="InterPro" id="IPR001173">
    <property type="entry name" value="Glyco_trans_2-like"/>
</dbReference>
<dbReference type="PANTHER" id="PTHR43685:SF2">
    <property type="entry name" value="GLYCOSYLTRANSFERASE 2-LIKE DOMAIN-CONTAINING PROTEIN"/>
    <property type="match status" value="1"/>
</dbReference>
<reference evidence="2" key="1">
    <citation type="submission" date="2020-07" db="EMBL/GenBank/DDBJ databases">
        <title>Vallitalea pronyensis genome.</title>
        <authorList>
            <person name="Postec A."/>
        </authorList>
    </citation>
    <scope>NUCLEOTIDE SEQUENCE</scope>
    <source>
        <strain evidence="2">FatNI3</strain>
    </source>
</reference>
<sequence>MKVLIASPVYQKPQILQLFLESLTTLNKANVHFDYLFYDDNSDQESSKLLHAFKPEGSRVDIIDGSKEEAYLCDQRSHYWKEDLIWKVAGYKNDMIQQAINKQYDYLFLIDSDLLIYPHTIDDLMSAKKDVISNIFWTKWQPDQPKLPNVWLSGVYGLIDKKREETLSNEESLKRYRAFIQKLATPGIYEVGGLGACTLISRKALLSGVSFQEIENLSYWGEDRHFCVRAKALGLKLFVDTRNPAYHIYRESDIEGARVFLEQLNSKKKCTFTRYYKENKNKVVLSMIIKNEASRYLKQVLMHAKKYIDEAVIIDDGSEDNSVALCHEILEGIPVHIIKNSESKFNNEINLRKQQWDETIKVNPDWILSLDADEIFEEAIVHQIKQLINQKAIDVYYFRLYDFWNEDHYRDDQYWRAHKSYRPFLIRYQKDFPYKWLEQPQHCGRLPYNIHVLPSAKSQLRLKHYGWAKYEDRLFKYNRYMALDPDAKYGWKEQYESILDDEPKLTKWKEM</sequence>
<dbReference type="InterPro" id="IPR029044">
    <property type="entry name" value="Nucleotide-diphossugar_trans"/>
</dbReference>
<dbReference type="Proteomes" id="UP000683246">
    <property type="component" value="Chromosome"/>
</dbReference>
<dbReference type="AlphaFoldDB" id="A0A8J8SJ64"/>
<dbReference type="InterPro" id="IPR050834">
    <property type="entry name" value="Glycosyltransf_2"/>
</dbReference>
<organism evidence="2 3">
    <name type="scientific">Vallitalea pronyensis</name>
    <dbReference type="NCBI Taxonomy" id="1348613"/>
    <lineage>
        <taxon>Bacteria</taxon>
        <taxon>Bacillati</taxon>
        <taxon>Bacillota</taxon>
        <taxon>Clostridia</taxon>
        <taxon>Lachnospirales</taxon>
        <taxon>Vallitaleaceae</taxon>
        <taxon>Vallitalea</taxon>
    </lineage>
</organism>
<dbReference type="Gene3D" id="3.90.550.10">
    <property type="entry name" value="Spore Coat Polysaccharide Biosynthesis Protein SpsA, Chain A"/>
    <property type="match status" value="2"/>
</dbReference>
<name>A0A8J8SJ64_9FIRM</name>
<protein>
    <submittedName>
        <fullName evidence="2">Glycosyltransferase</fullName>
    </submittedName>
</protein>
<proteinExistence type="predicted"/>
<evidence type="ECO:0000313" key="2">
    <source>
        <dbReference type="EMBL" id="QUI25645.1"/>
    </source>
</evidence>
<dbReference type="SUPFAM" id="SSF53448">
    <property type="entry name" value="Nucleotide-diphospho-sugar transferases"/>
    <property type="match status" value="2"/>
</dbReference>
<dbReference type="PANTHER" id="PTHR43685">
    <property type="entry name" value="GLYCOSYLTRANSFERASE"/>
    <property type="match status" value="1"/>
</dbReference>
<keyword evidence="3" id="KW-1185">Reference proteome</keyword>
<feature type="domain" description="Glycosyltransferase 2-like" evidence="1">
    <location>
        <begin position="287"/>
        <end position="423"/>
    </location>
</feature>
<dbReference type="EMBL" id="CP058649">
    <property type="protein sequence ID" value="QUI25645.1"/>
    <property type="molecule type" value="Genomic_DNA"/>
</dbReference>
<evidence type="ECO:0000259" key="1">
    <source>
        <dbReference type="Pfam" id="PF00535"/>
    </source>
</evidence>
<accession>A0A8J8SJ64</accession>
<gene>
    <name evidence="2" type="ORF">HZI73_08775</name>
</gene>
<dbReference type="Pfam" id="PF00535">
    <property type="entry name" value="Glycos_transf_2"/>
    <property type="match status" value="1"/>
</dbReference>